<accession>A0A1T5D594</accession>
<name>A0A1T5D594_9FLAO</name>
<keyword evidence="1" id="KW-1133">Transmembrane helix</keyword>
<dbReference type="Proteomes" id="UP000191112">
    <property type="component" value="Unassembled WGS sequence"/>
</dbReference>
<evidence type="ECO:0000313" key="3">
    <source>
        <dbReference type="Proteomes" id="UP000191112"/>
    </source>
</evidence>
<dbReference type="AlphaFoldDB" id="A0A1T5D594"/>
<keyword evidence="1" id="KW-0812">Transmembrane</keyword>
<dbReference type="EMBL" id="FUYZ01000001">
    <property type="protein sequence ID" value="SKB66882.1"/>
    <property type="molecule type" value="Genomic_DNA"/>
</dbReference>
<dbReference type="InterPro" id="IPR025738">
    <property type="entry name" value="BatD"/>
</dbReference>
<dbReference type="Pfam" id="PF13584">
    <property type="entry name" value="BatD"/>
    <property type="match status" value="1"/>
</dbReference>
<evidence type="ECO:0000313" key="2">
    <source>
        <dbReference type="EMBL" id="SKB66882.1"/>
    </source>
</evidence>
<feature type="transmembrane region" description="Helical" evidence="1">
    <location>
        <begin position="149"/>
        <end position="168"/>
    </location>
</feature>
<proteinExistence type="predicted"/>
<keyword evidence="3" id="KW-1185">Reference proteome</keyword>
<organism evidence="2 3">
    <name type="scientific">Soonwooa buanensis</name>
    <dbReference type="NCBI Taxonomy" id="619805"/>
    <lineage>
        <taxon>Bacteria</taxon>
        <taxon>Pseudomonadati</taxon>
        <taxon>Bacteroidota</taxon>
        <taxon>Flavobacteriia</taxon>
        <taxon>Flavobacteriales</taxon>
        <taxon>Weeksellaceae</taxon>
        <taxon>Chryseobacterium group</taxon>
        <taxon>Soonwooa</taxon>
    </lineage>
</organism>
<gene>
    <name evidence="2" type="ORF">SAMN05660477_00647</name>
</gene>
<keyword evidence="1" id="KW-0472">Membrane</keyword>
<sequence>MKYFKFSYIAILVFLSQILFGQTLSSNLSNTTLALGEVGEYKLKIDNLQAKDVVAAPKNELLPFHFEVVSDSISKQQNEYFRVVKFQVFEEGTFKIPALDIKIGDQIQKTIPYEIEVINTAKKDDVINDIMKNKQVDLGIKDYWELYKFYILAALVVIGIIFLIVYYIKYGRKVKGSPKVLTNQTLKDLDRLKKKNYIQNGNYRMYYVELIDITREFLTKQYKIPANVLLTDDLIDYMKGSNIISEQNEKVIEEIFQRGDLVKFAKTIPNSDMMEKDFNDIKTMVQRSTKDVEAEQLRTMN</sequence>
<evidence type="ECO:0000256" key="1">
    <source>
        <dbReference type="SAM" id="Phobius"/>
    </source>
</evidence>
<dbReference type="RefSeq" id="WP_079665908.1">
    <property type="nucleotide sequence ID" value="NZ_FUYZ01000001.1"/>
</dbReference>
<dbReference type="STRING" id="619805.SAMN05660477_00647"/>
<evidence type="ECO:0008006" key="4">
    <source>
        <dbReference type="Google" id="ProtNLM"/>
    </source>
</evidence>
<protein>
    <recommendedName>
        <fullName evidence="4">Oxygen tolerance</fullName>
    </recommendedName>
</protein>
<reference evidence="2 3" key="1">
    <citation type="submission" date="2017-02" db="EMBL/GenBank/DDBJ databases">
        <authorList>
            <person name="Peterson S.W."/>
        </authorList>
    </citation>
    <scope>NUCLEOTIDE SEQUENCE [LARGE SCALE GENOMIC DNA]</scope>
    <source>
        <strain evidence="2 3">DSM 22323</strain>
    </source>
</reference>